<dbReference type="PROSITE" id="PS00599">
    <property type="entry name" value="AA_TRANSFER_CLASS_2"/>
    <property type="match status" value="1"/>
</dbReference>
<dbReference type="GO" id="GO:0004400">
    <property type="term" value="F:histidinol-phosphate transaminase activity"/>
    <property type="evidence" value="ECO:0007669"/>
    <property type="project" value="InterPro"/>
</dbReference>
<dbReference type="Proteomes" id="UP000620591">
    <property type="component" value="Unassembled WGS sequence"/>
</dbReference>
<organism evidence="9 10">
    <name type="scientific">Aeromicrobium senzhongii</name>
    <dbReference type="NCBI Taxonomy" id="2663859"/>
    <lineage>
        <taxon>Bacteria</taxon>
        <taxon>Bacillati</taxon>
        <taxon>Actinomycetota</taxon>
        <taxon>Actinomycetes</taxon>
        <taxon>Propionibacteriales</taxon>
        <taxon>Nocardioidaceae</taxon>
        <taxon>Aeromicrobium</taxon>
    </lineage>
</organism>
<evidence type="ECO:0000256" key="7">
    <source>
        <dbReference type="SAM" id="MobiDB-lite"/>
    </source>
</evidence>
<comment type="subunit">
    <text evidence="2 6">Homodimer.</text>
</comment>
<dbReference type="GO" id="GO:0030170">
    <property type="term" value="F:pyridoxal phosphate binding"/>
    <property type="evidence" value="ECO:0007669"/>
    <property type="project" value="UniProtKB-UniRule"/>
</dbReference>
<dbReference type="HAMAP" id="MF_01513">
    <property type="entry name" value="Phe_aminotrans_2"/>
    <property type="match status" value="1"/>
</dbReference>
<comment type="catalytic activity">
    <reaction evidence="6">
        <text>an aromatic L-alpha-amino acid + 2-oxoglutarate = an aromatic oxo-acid + L-glutamate</text>
        <dbReference type="Rhea" id="RHEA:17533"/>
        <dbReference type="ChEBI" id="CHEBI:16810"/>
        <dbReference type="ChEBI" id="CHEBI:29985"/>
        <dbReference type="ChEBI" id="CHEBI:73309"/>
        <dbReference type="ChEBI" id="CHEBI:84824"/>
        <dbReference type="EC" id="2.6.1.57"/>
    </reaction>
</comment>
<sequence length="353" mass="37803">MSEPRPRPVLATIPAYRPGLPSTNEEHKLSSNENPFPPLPGVIEAAAVELGRMNRYPDPGVTALGEVLAERAGLTPDHFAFGTGSVSVLFALLDAWCGPGDEVVYPWRSFEAYPIAVDLPGATSVRVPLTADHRHDLPAMAAAITDRTKVVLVCTPNNPTGTTVGAEEFHAFMAQVPGHVVVVVDEAYLEFVRDPEALAGADALARYSNVVVLRTFSKAYGLCGLRVGYSIAAPAITESIRKALPPFGVSDVAQAAALASIEAEAELAVRVASVVDERTRVVAALREQGWDVPDSHANFVWLPLGDRSAEFAEHVRPISVRPFPEGVRVSIGTPEINTTFLERAATFLRETPA</sequence>
<comment type="function">
    <text evidence="6">Aminotransferase that catalyzes the conversion of aromatic amino acids and 2-oxoglutarate into corresponding aromatic oxo acids and L-glutamate.</text>
</comment>
<evidence type="ECO:0000256" key="3">
    <source>
        <dbReference type="ARBA" id="ARBA00022576"/>
    </source>
</evidence>
<feature type="region of interest" description="Disordered" evidence="7">
    <location>
        <begin position="17"/>
        <end position="36"/>
    </location>
</feature>
<dbReference type="CDD" id="cd00609">
    <property type="entry name" value="AAT_like"/>
    <property type="match status" value="1"/>
</dbReference>
<feature type="modified residue" description="N6-(pyridoxal phosphate)lysine" evidence="6">
    <location>
        <position position="218"/>
    </location>
</feature>
<dbReference type="Pfam" id="PF00155">
    <property type="entry name" value="Aminotran_1_2"/>
    <property type="match status" value="1"/>
</dbReference>
<dbReference type="InterPro" id="IPR004839">
    <property type="entry name" value="Aminotransferase_I/II_large"/>
</dbReference>
<name>A0A8I0K0Z8_9ACTN</name>
<feature type="domain" description="Aminotransferase class I/classII large" evidence="8">
    <location>
        <begin position="28"/>
        <end position="343"/>
    </location>
</feature>
<dbReference type="InterPro" id="IPR005861">
    <property type="entry name" value="HisP_aminotrans"/>
</dbReference>
<evidence type="ECO:0000313" key="9">
    <source>
        <dbReference type="EMBL" id="MBC9227587.1"/>
    </source>
</evidence>
<keyword evidence="4 6" id="KW-0808">Transferase</keyword>
<keyword evidence="5 6" id="KW-0663">Pyridoxal phosphate</keyword>
<dbReference type="AlphaFoldDB" id="A0A8I0K0Z8"/>
<proteinExistence type="inferred from homology"/>
<evidence type="ECO:0000256" key="5">
    <source>
        <dbReference type="ARBA" id="ARBA00022898"/>
    </source>
</evidence>
<evidence type="ECO:0000259" key="8">
    <source>
        <dbReference type="Pfam" id="PF00155"/>
    </source>
</evidence>
<dbReference type="SUPFAM" id="SSF53383">
    <property type="entry name" value="PLP-dependent transferases"/>
    <property type="match status" value="1"/>
</dbReference>
<comment type="similarity">
    <text evidence="6">Belongs to the class-II pyridoxal-phosphate-dependent aminotransferase family.</text>
</comment>
<reference evidence="9" key="1">
    <citation type="submission" date="2020-09" db="EMBL/GenBank/DDBJ databases">
        <title>Novel species in genus Aeromicrobium.</title>
        <authorList>
            <person name="Zhang G."/>
        </authorList>
    </citation>
    <scope>NUCLEOTIDE SEQUENCE</scope>
    <source>
        <strain evidence="9">Zg-636</strain>
    </source>
</reference>
<dbReference type="InterPro" id="IPR024892">
    <property type="entry name" value="ArAT"/>
</dbReference>
<accession>A0A8I0K0Z8</accession>
<dbReference type="HAMAP" id="MF_01023">
    <property type="entry name" value="HisC_aminotrans_2"/>
    <property type="match status" value="1"/>
</dbReference>
<keyword evidence="3 6" id="KW-0032">Aminotransferase</keyword>
<dbReference type="PANTHER" id="PTHR43643:SF3">
    <property type="entry name" value="HISTIDINOL-PHOSPHATE AMINOTRANSFERASE"/>
    <property type="match status" value="1"/>
</dbReference>
<dbReference type="EC" id="2.6.1.57" evidence="6"/>
<evidence type="ECO:0000256" key="6">
    <source>
        <dbReference type="HAMAP-Rule" id="MF_01513"/>
    </source>
</evidence>
<dbReference type="Gene3D" id="3.90.1150.10">
    <property type="entry name" value="Aspartate Aminotransferase, domain 1"/>
    <property type="match status" value="1"/>
</dbReference>
<gene>
    <name evidence="6" type="primary">pat</name>
    <name evidence="9" type="ORF">IBG24_14815</name>
</gene>
<dbReference type="InterPro" id="IPR050106">
    <property type="entry name" value="HistidinolP_aminotransfase"/>
</dbReference>
<dbReference type="InterPro" id="IPR015421">
    <property type="entry name" value="PyrdxlP-dep_Trfase_major"/>
</dbReference>
<dbReference type="GO" id="GO:0000105">
    <property type="term" value="P:L-histidine biosynthetic process"/>
    <property type="evidence" value="ECO:0007669"/>
    <property type="project" value="InterPro"/>
</dbReference>
<dbReference type="EMBL" id="JACTVM010000005">
    <property type="protein sequence ID" value="MBC9227587.1"/>
    <property type="molecule type" value="Genomic_DNA"/>
</dbReference>
<evidence type="ECO:0000256" key="4">
    <source>
        <dbReference type="ARBA" id="ARBA00022679"/>
    </source>
</evidence>
<dbReference type="RefSeq" id="WP_187770046.1">
    <property type="nucleotide sequence ID" value="NZ_JACTVM010000005.1"/>
</dbReference>
<dbReference type="InterPro" id="IPR015422">
    <property type="entry name" value="PyrdxlP-dep_Trfase_small"/>
</dbReference>
<comment type="caution">
    <text evidence="9">The sequence shown here is derived from an EMBL/GenBank/DDBJ whole genome shotgun (WGS) entry which is preliminary data.</text>
</comment>
<dbReference type="InterPro" id="IPR001917">
    <property type="entry name" value="Aminotrans_II_pyridoxalP_BS"/>
</dbReference>
<evidence type="ECO:0000256" key="2">
    <source>
        <dbReference type="ARBA" id="ARBA00011738"/>
    </source>
</evidence>
<protein>
    <recommendedName>
        <fullName evidence="6">Aromatic amino acid aminotransferase</fullName>
        <shortName evidence="6">ArAT</shortName>
        <ecNumber evidence="6">2.6.1.57</ecNumber>
    </recommendedName>
</protein>
<evidence type="ECO:0000313" key="10">
    <source>
        <dbReference type="Proteomes" id="UP000620591"/>
    </source>
</evidence>
<comment type="cofactor">
    <cofactor evidence="1 6">
        <name>pyridoxal 5'-phosphate</name>
        <dbReference type="ChEBI" id="CHEBI:597326"/>
    </cofactor>
</comment>
<dbReference type="GO" id="GO:0008793">
    <property type="term" value="F:aromatic-amino-acid transaminase activity"/>
    <property type="evidence" value="ECO:0007669"/>
    <property type="project" value="UniProtKB-UniRule"/>
</dbReference>
<dbReference type="NCBIfam" id="NF002878">
    <property type="entry name" value="PRK03321.1"/>
    <property type="match status" value="1"/>
</dbReference>
<dbReference type="InterPro" id="IPR015424">
    <property type="entry name" value="PyrdxlP-dep_Trfase"/>
</dbReference>
<evidence type="ECO:0000256" key="1">
    <source>
        <dbReference type="ARBA" id="ARBA00001933"/>
    </source>
</evidence>
<dbReference type="PANTHER" id="PTHR43643">
    <property type="entry name" value="HISTIDINOL-PHOSPHATE AMINOTRANSFERASE 2"/>
    <property type="match status" value="1"/>
</dbReference>
<dbReference type="Gene3D" id="3.40.640.10">
    <property type="entry name" value="Type I PLP-dependent aspartate aminotransferase-like (Major domain)"/>
    <property type="match status" value="1"/>
</dbReference>